<evidence type="ECO:0000313" key="2">
    <source>
        <dbReference type="Proteomes" id="UP000004949"/>
    </source>
</evidence>
<protein>
    <submittedName>
        <fullName evidence="1">Uncharacterized protein</fullName>
    </submittedName>
</protein>
<accession>G6XHG9</accession>
<sequence>MVLLWQNHEEAQASTAFAHARSKRSRRLWPPRKRYLADKPASWHKLAFLGKPPLPGFGLQVNNYII</sequence>
<dbReference type="Proteomes" id="UP000004949">
    <property type="component" value="Unassembled WGS sequence"/>
</dbReference>
<evidence type="ECO:0000313" key="1">
    <source>
        <dbReference type="EMBL" id="EHH69627.1"/>
    </source>
</evidence>
<proteinExistence type="predicted"/>
<dbReference type="STRING" id="1088869.GMO_09350"/>
<name>G6XHG9_9PROT</name>
<dbReference type="EMBL" id="AGQV01000001">
    <property type="protein sequence ID" value="EHH69627.1"/>
    <property type="molecule type" value="Genomic_DNA"/>
</dbReference>
<dbReference type="AlphaFoldDB" id="G6XHG9"/>
<organism evidence="1 2">
    <name type="scientific">Gluconobacter morbifer G707</name>
    <dbReference type="NCBI Taxonomy" id="1088869"/>
    <lineage>
        <taxon>Bacteria</taxon>
        <taxon>Pseudomonadati</taxon>
        <taxon>Pseudomonadota</taxon>
        <taxon>Alphaproteobacteria</taxon>
        <taxon>Acetobacterales</taxon>
        <taxon>Acetobacteraceae</taxon>
        <taxon>Gluconobacter</taxon>
    </lineage>
</organism>
<keyword evidence="2" id="KW-1185">Reference proteome</keyword>
<gene>
    <name evidence="1" type="ORF">GMO_09350</name>
</gene>
<comment type="caution">
    <text evidence="1">The sequence shown here is derived from an EMBL/GenBank/DDBJ whole genome shotgun (WGS) entry which is preliminary data.</text>
</comment>
<reference evidence="1 2" key="1">
    <citation type="submission" date="2011-10" db="EMBL/GenBank/DDBJ databases">
        <title>Genome sequence of Gluconobacter morbifer G707, isolated from Drosophila gut.</title>
        <authorList>
            <person name="Lee W.-J."/>
            <person name="Kim E.-K."/>
        </authorList>
    </citation>
    <scope>NUCLEOTIDE SEQUENCE [LARGE SCALE GENOMIC DNA]</scope>
    <source>
        <strain evidence="1 2">G707</strain>
    </source>
</reference>